<organism evidence="1 2">
    <name type="scientific">Trifolium medium</name>
    <dbReference type="NCBI Taxonomy" id="97028"/>
    <lineage>
        <taxon>Eukaryota</taxon>
        <taxon>Viridiplantae</taxon>
        <taxon>Streptophyta</taxon>
        <taxon>Embryophyta</taxon>
        <taxon>Tracheophyta</taxon>
        <taxon>Spermatophyta</taxon>
        <taxon>Magnoliopsida</taxon>
        <taxon>eudicotyledons</taxon>
        <taxon>Gunneridae</taxon>
        <taxon>Pentapetalae</taxon>
        <taxon>rosids</taxon>
        <taxon>fabids</taxon>
        <taxon>Fabales</taxon>
        <taxon>Fabaceae</taxon>
        <taxon>Papilionoideae</taxon>
        <taxon>50 kb inversion clade</taxon>
        <taxon>NPAAA clade</taxon>
        <taxon>Hologalegina</taxon>
        <taxon>IRL clade</taxon>
        <taxon>Trifolieae</taxon>
        <taxon>Trifolium</taxon>
    </lineage>
</organism>
<proteinExistence type="predicted"/>
<sequence>MNLSNKMWESLKEKLLEQVFVMGASLRLMEYDEEYSERMEIVNCTENMDLRQMRTTRDS</sequence>
<comment type="caution">
    <text evidence="1">The sequence shown here is derived from an EMBL/GenBank/DDBJ whole genome shotgun (WGS) entry which is preliminary data.</text>
</comment>
<evidence type="ECO:0000313" key="1">
    <source>
        <dbReference type="EMBL" id="MCI87455.1"/>
    </source>
</evidence>
<reference evidence="1 2" key="1">
    <citation type="journal article" date="2018" name="Front. Plant Sci.">
        <title>Red Clover (Trifolium pratense) and Zigzag Clover (T. medium) - A Picture of Genomic Similarities and Differences.</title>
        <authorList>
            <person name="Dluhosova J."/>
            <person name="Istvanek J."/>
            <person name="Nedelnik J."/>
            <person name="Repkova J."/>
        </authorList>
    </citation>
    <scope>NUCLEOTIDE SEQUENCE [LARGE SCALE GENOMIC DNA]</scope>
    <source>
        <strain evidence="2">cv. 10/8</strain>
        <tissue evidence="1">Leaf</tissue>
    </source>
</reference>
<dbReference type="Proteomes" id="UP000265520">
    <property type="component" value="Unassembled WGS sequence"/>
</dbReference>
<feature type="non-terminal residue" evidence="1">
    <location>
        <position position="59"/>
    </location>
</feature>
<evidence type="ECO:0000313" key="2">
    <source>
        <dbReference type="Proteomes" id="UP000265520"/>
    </source>
</evidence>
<dbReference type="AlphaFoldDB" id="A0A392VKV3"/>
<dbReference type="EMBL" id="LXQA011166324">
    <property type="protein sequence ID" value="MCI87455.1"/>
    <property type="molecule type" value="Genomic_DNA"/>
</dbReference>
<name>A0A392VKV3_9FABA</name>
<accession>A0A392VKV3</accession>
<protein>
    <submittedName>
        <fullName evidence="1">Uncharacterized protein</fullName>
    </submittedName>
</protein>
<keyword evidence="2" id="KW-1185">Reference proteome</keyword>